<dbReference type="KEGG" id="vg:77931368"/>
<protein>
    <submittedName>
        <fullName evidence="1">Head-to-tail stopper</fullName>
    </submittedName>
</protein>
<accession>A0A5J6D6T6</accession>
<evidence type="ECO:0000313" key="2">
    <source>
        <dbReference type="Proteomes" id="UP000327392"/>
    </source>
</evidence>
<dbReference type="Proteomes" id="UP000327392">
    <property type="component" value="Segment"/>
</dbReference>
<dbReference type="GeneID" id="77931368"/>
<name>A0A5J6D6T6_9CAUD</name>
<keyword evidence="2" id="KW-1185">Reference proteome</keyword>
<dbReference type="EMBL" id="MN204493">
    <property type="protein sequence ID" value="QEQ93592.1"/>
    <property type="molecule type" value="Genomic_DNA"/>
</dbReference>
<organism evidence="1 2">
    <name type="scientific">Streptomyces phage Zuko</name>
    <dbReference type="NCBI Taxonomy" id="2601695"/>
    <lineage>
        <taxon>Viruses</taxon>
        <taxon>Duplodnaviria</taxon>
        <taxon>Heunggongvirae</taxon>
        <taxon>Uroviricota</taxon>
        <taxon>Caudoviricetes</taxon>
        <taxon>Zukovirus</taxon>
        <taxon>Zukovirus zuko</taxon>
    </lineage>
</organism>
<proteinExistence type="predicted"/>
<reference evidence="1 2" key="1">
    <citation type="submission" date="2019-07" db="EMBL/GenBank/DDBJ databases">
        <authorList>
            <person name="Mandava P."/>
            <person name="Ferry J.C."/>
            <person name="Fallon S.M."/>
            <person name="Hajdenberg M."/>
            <person name="Sharma E."/>
            <person name="Shaffer C.D."/>
            <person name="Weston-Hafer K.A."/>
            <person name="Garlena R.A."/>
            <person name="Russell D.A."/>
            <person name="Pope W.H."/>
            <person name="Jacobs-Sera D."/>
            <person name="Hatfull G.F."/>
        </authorList>
    </citation>
    <scope>NUCLEOTIDE SEQUENCE [LARGE SCALE GENOMIC DNA]</scope>
</reference>
<gene>
    <name evidence="1" type="primary">14</name>
    <name evidence="1" type="ORF">SEA_ZUKO_14</name>
</gene>
<evidence type="ECO:0000313" key="1">
    <source>
        <dbReference type="EMBL" id="QEQ93592.1"/>
    </source>
</evidence>
<dbReference type="RefSeq" id="YP_010655505.1">
    <property type="nucleotide sequence ID" value="NC_070829.1"/>
</dbReference>
<sequence>MSTSAAFRPNTYVSILRTNPETLTDEYGDPEDNETVASSGHPFSILIQGKRQFLPAENRTTIVQTIFGRCRANVDVKETDRLKDERTGFLYMIEELLEPNDPMGAAAKSFILKRVQTNNL</sequence>